<gene>
    <name evidence="1" type="ORF">CWD77_08330</name>
</gene>
<dbReference type="AlphaFoldDB" id="A0A2N0VH91"/>
<dbReference type="OrthoDB" id="9797341at2"/>
<dbReference type="EMBL" id="PISP01000002">
    <property type="protein sequence ID" value="PKD43565.1"/>
    <property type="molecule type" value="Genomic_DNA"/>
</dbReference>
<name>A0A2N0VH91_9BACT</name>
<dbReference type="Proteomes" id="UP000233398">
    <property type="component" value="Unassembled WGS sequence"/>
</dbReference>
<dbReference type="InterPro" id="IPR011006">
    <property type="entry name" value="CheY-like_superfamily"/>
</dbReference>
<reference evidence="1 2" key="1">
    <citation type="submission" date="2017-11" db="EMBL/GenBank/DDBJ databases">
        <title>Rhodohalobacter 15182 sp. nov., isolated from a salt lake.</title>
        <authorList>
            <person name="Han S."/>
        </authorList>
    </citation>
    <scope>NUCLEOTIDE SEQUENCE [LARGE SCALE GENOMIC DNA]</scope>
    <source>
        <strain evidence="1 2">15182</strain>
    </source>
</reference>
<dbReference type="RefSeq" id="WP_101073107.1">
    <property type="nucleotide sequence ID" value="NZ_PISP01000002.1"/>
</dbReference>
<keyword evidence="2" id="KW-1185">Reference proteome</keyword>
<protein>
    <recommendedName>
        <fullName evidence="3">Response regulatory domain-containing protein</fullName>
    </recommendedName>
</protein>
<evidence type="ECO:0000313" key="1">
    <source>
        <dbReference type="EMBL" id="PKD43565.1"/>
    </source>
</evidence>
<sequence>MELAKSHIIIVAERTPRAKYFESLIKEEYHNSASVEITSYDKLFDLDMNSENVLFVIDLMDFERSAFNIIEKLKTKYSSAKILALHIYQSQELVTPLFKKGVDGYVSSDPTRKEFFRAMGHVLNGKTYKPNFTE</sequence>
<evidence type="ECO:0000313" key="2">
    <source>
        <dbReference type="Proteomes" id="UP000233398"/>
    </source>
</evidence>
<evidence type="ECO:0008006" key="3">
    <source>
        <dbReference type="Google" id="ProtNLM"/>
    </source>
</evidence>
<proteinExistence type="predicted"/>
<dbReference type="Gene3D" id="3.40.50.2300">
    <property type="match status" value="1"/>
</dbReference>
<accession>A0A2N0VH91</accession>
<dbReference type="SUPFAM" id="SSF52172">
    <property type="entry name" value="CheY-like"/>
    <property type="match status" value="1"/>
</dbReference>
<organism evidence="1 2">
    <name type="scientific">Rhodohalobacter barkolensis</name>
    <dbReference type="NCBI Taxonomy" id="2053187"/>
    <lineage>
        <taxon>Bacteria</taxon>
        <taxon>Pseudomonadati</taxon>
        <taxon>Balneolota</taxon>
        <taxon>Balneolia</taxon>
        <taxon>Balneolales</taxon>
        <taxon>Balneolaceae</taxon>
        <taxon>Rhodohalobacter</taxon>
    </lineage>
</organism>
<comment type="caution">
    <text evidence="1">The sequence shown here is derived from an EMBL/GenBank/DDBJ whole genome shotgun (WGS) entry which is preliminary data.</text>
</comment>